<dbReference type="AlphaFoldDB" id="A0AAV2B280"/>
<keyword evidence="3" id="KW-1185">Reference proteome</keyword>
<dbReference type="EMBL" id="CAXIEN010000257">
    <property type="protein sequence ID" value="CAL1290000.1"/>
    <property type="molecule type" value="Genomic_DNA"/>
</dbReference>
<keyword evidence="1" id="KW-0812">Transmembrane</keyword>
<feature type="transmembrane region" description="Helical" evidence="1">
    <location>
        <begin position="6"/>
        <end position="23"/>
    </location>
</feature>
<keyword evidence="1" id="KW-0472">Membrane</keyword>
<protein>
    <submittedName>
        <fullName evidence="2">Uncharacterized protein</fullName>
    </submittedName>
</protein>
<keyword evidence="1" id="KW-1133">Transmembrane helix</keyword>
<name>A0AAV2B280_9ARAC</name>
<evidence type="ECO:0000313" key="3">
    <source>
        <dbReference type="Proteomes" id="UP001497382"/>
    </source>
</evidence>
<proteinExistence type="predicted"/>
<reference evidence="2 3" key="1">
    <citation type="submission" date="2024-04" db="EMBL/GenBank/DDBJ databases">
        <authorList>
            <person name="Rising A."/>
            <person name="Reimegard J."/>
            <person name="Sonavane S."/>
            <person name="Akerstrom W."/>
            <person name="Nylinder S."/>
            <person name="Hedman E."/>
            <person name="Kallberg Y."/>
        </authorList>
    </citation>
    <scope>NUCLEOTIDE SEQUENCE [LARGE SCALE GENOMIC DNA]</scope>
</reference>
<evidence type="ECO:0000256" key="1">
    <source>
        <dbReference type="SAM" id="Phobius"/>
    </source>
</evidence>
<comment type="caution">
    <text evidence="2">The sequence shown here is derived from an EMBL/GenBank/DDBJ whole genome shotgun (WGS) entry which is preliminary data.</text>
</comment>
<feature type="non-terminal residue" evidence="2">
    <location>
        <position position="52"/>
    </location>
</feature>
<sequence length="52" mass="6214">MEGAPLACFLLFKIITIIKTGYFSSYHIAYYVKRLLQSIFYLRLLMLPLIYY</sequence>
<gene>
    <name evidence="2" type="ORF">LARSCL_LOCUS16242</name>
</gene>
<evidence type="ECO:0000313" key="2">
    <source>
        <dbReference type="EMBL" id="CAL1290000.1"/>
    </source>
</evidence>
<accession>A0AAV2B280</accession>
<dbReference type="Proteomes" id="UP001497382">
    <property type="component" value="Unassembled WGS sequence"/>
</dbReference>
<organism evidence="2 3">
    <name type="scientific">Larinioides sclopetarius</name>
    <dbReference type="NCBI Taxonomy" id="280406"/>
    <lineage>
        <taxon>Eukaryota</taxon>
        <taxon>Metazoa</taxon>
        <taxon>Ecdysozoa</taxon>
        <taxon>Arthropoda</taxon>
        <taxon>Chelicerata</taxon>
        <taxon>Arachnida</taxon>
        <taxon>Araneae</taxon>
        <taxon>Araneomorphae</taxon>
        <taxon>Entelegynae</taxon>
        <taxon>Araneoidea</taxon>
        <taxon>Araneidae</taxon>
        <taxon>Larinioides</taxon>
    </lineage>
</organism>